<dbReference type="EMBL" id="PYAW01000006">
    <property type="protein sequence ID" value="PSL44141.1"/>
    <property type="molecule type" value="Genomic_DNA"/>
</dbReference>
<dbReference type="RefSeq" id="WP_106530439.1">
    <property type="nucleotide sequence ID" value="NZ_PYAW01000006.1"/>
</dbReference>
<keyword evidence="2" id="KW-1185">Reference proteome</keyword>
<sequence>MATIYLIHGMNQQGRNIKELQEEWRISLENGCRKINVTLPSDTKFIFPFYGDILHELAKDVDNSTGKLVEKGNASDEEMYFIRDLLNEVVENAGITTEQIRENYSEELSEKGVLNWAWVIAMARTVDRIPVLREIILNIGTNDVFKYLSIPHIRTEIDKLVVGHFEDDPCVIVAHSLGTVIAYNVLREKIKLNVDTLITLGSPLGIRTIKKYLDKPLLMPSCISNLWFNALDGNDIVPLNPLTTRHFPITPEITNKTDLVNETPNRHEIGGYLSDPEVAAIIYQRLTELNNSIK</sequence>
<organism evidence="1 2">
    <name type="scientific">Chitinophaga niastensis</name>
    <dbReference type="NCBI Taxonomy" id="536980"/>
    <lineage>
        <taxon>Bacteria</taxon>
        <taxon>Pseudomonadati</taxon>
        <taxon>Bacteroidota</taxon>
        <taxon>Chitinophagia</taxon>
        <taxon>Chitinophagales</taxon>
        <taxon>Chitinophagaceae</taxon>
        <taxon>Chitinophaga</taxon>
    </lineage>
</organism>
<gene>
    <name evidence="1" type="ORF">CLV51_1066</name>
</gene>
<dbReference type="OrthoDB" id="980024at2"/>
<comment type="caution">
    <text evidence="1">The sequence shown here is derived from an EMBL/GenBank/DDBJ whole genome shotgun (WGS) entry which is preliminary data.</text>
</comment>
<dbReference type="InterPro" id="IPR029058">
    <property type="entry name" value="AB_hydrolase_fold"/>
</dbReference>
<dbReference type="Gene3D" id="3.40.50.1820">
    <property type="entry name" value="alpha/beta hydrolase"/>
    <property type="match status" value="1"/>
</dbReference>
<name>A0A2P8HDD2_CHINA</name>
<protein>
    <recommendedName>
        <fullName evidence="3">Alpha/beta hydrolase</fullName>
    </recommendedName>
</protein>
<proteinExistence type="predicted"/>
<dbReference type="SUPFAM" id="SSF53474">
    <property type="entry name" value="alpha/beta-Hydrolases"/>
    <property type="match status" value="1"/>
</dbReference>
<reference evidence="1 2" key="1">
    <citation type="submission" date="2018-03" db="EMBL/GenBank/DDBJ databases">
        <title>Genomic Encyclopedia of Archaeal and Bacterial Type Strains, Phase II (KMG-II): from individual species to whole genera.</title>
        <authorList>
            <person name="Goeker M."/>
        </authorList>
    </citation>
    <scope>NUCLEOTIDE SEQUENCE [LARGE SCALE GENOMIC DNA]</scope>
    <source>
        <strain evidence="1 2">DSM 24859</strain>
    </source>
</reference>
<evidence type="ECO:0008006" key="3">
    <source>
        <dbReference type="Google" id="ProtNLM"/>
    </source>
</evidence>
<dbReference type="AlphaFoldDB" id="A0A2P8HDD2"/>
<dbReference type="Proteomes" id="UP000240971">
    <property type="component" value="Unassembled WGS sequence"/>
</dbReference>
<evidence type="ECO:0000313" key="1">
    <source>
        <dbReference type="EMBL" id="PSL44141.1"/>
    </source>
</evidence>
<accession>A0A2P8HDD2</accession>
<evidence type="ECO:0000313" key="2">
    <source>
        <dbReference type="Proteomes" id="UP000240971"/>
    </source>
</evidence>